<keyword evidence="5" id="KW-1015">Disulfide bond</keyword>
<proteinExistence type="evidence at transcript level"/>
<dbReference type="PROSITE" id="PS60019">
    <property type="entry name" value="I_CONOTOXIN"/>
    <property type="match status" value="1"/>
</dbReference>
<feature type="signal peptide" evidence="6">
    <location>
        <begin position="1"/>
        <end position="26"/>
    </location>
</feature>
<dbReference type="SMR" id="A0A142C1A7"/>
<comment type="subcellular location">
    <subcellularLocation>
        <location evidence="1">Secreted</location>
    </subcellularLocation>
</comment>
<evidence type="ECO:0000256" key="5">
    <source>
        <dbReference type="ARBA" id="ARBA00023157"/>
    </source>
</evidence>
<dbReference type="AlphaFoldDB" id="A0A142C1A7"/>
<dbReference type="InterPro" id="IPR013141">
    <property type="entry name" value="Conotoxin-I_CS"/>
</dbReference>
<dbReference type="EMBL" id="KU317648">
    <property type="protein sequence ID" value="AMP44608.1"/>
    <property type="molecule type" value="mRNA"/>
</dbReference>
<accession>A0A142C1A7</accession>
<organism evidence="7">
    <name type="scientific">Conus betulinus</name>
    <name type="common">Beech cone</name>
    <dbReference type="NCBI Taxonomy" id="89764"/>
    <lineage>
        <taxon>Eukaryota</taxon>
        <taxon>Metazoa</taxon>
        <taxon>Spiralia</taxon>
        <taxon>Lophotrochozoa</taxon>
        <taxon>Mollusca</taxon>
        <taxon>Gastropoda</taxon>
        <taxon>Caenogastropoda</taxon>
        <taxon>Neogastropoda</taxon>
        <taxon>Conoidea</taxon>
        <taxon>Conidae</taxon>
        <taxon>Conus</taxon>
        <taxon>Dendroconus</taxon>
    </lineage>
</organism>
<keyword evidence="6" id="KW-0732">Signal</keyword>
<comment type="similarity">
    <text evidence="2">Belongs to the conotoxin I2 superfamily.</text>
</comment>
<dbReference type="GO" id="GO:0090729">
    <property type="term" value="F:toxin activity"/>
    <property type="evidence" value="ECO:0007669"/>
    <property type="project" value="UniProtKB-KW"/>
</dbReference>
<evidence type="ECO:0000256" key="6">
    <source>
        <dbReference type="SAM" id="SignalP"/>
    </source>
</evidence>
<keyword evidence="4" id="KW-0800">Toxin</keyword>
<evidence type="ECO:0000256" key="1">
    <source>
        <dbReference type="ARBA" id="ARBA00004613"/>
    </source>
</evidence>
<sequence>MMFRVTSVGCLLLVIVFLNLVVPTSACRAEGTYCENDSQCCLNECCWGGCGHPCRHPGKRSKLQEFFRQR</sequence>
<dbReference type="InterPro" id="IPR020242">
    <property type="entry name" value="Conotoxin_I2"/>
</dbReference>
<evidence type="ECO:0000256" key="2">
    <source>
        <dbReference type="ARBA" id="ARBA00007388"/>
    </source>
</evidence>
<dbReference type="Pfam" id="PF17557">
    <property type="entry name" value="Conotoxin_I2"/>
    <property type="match status" value="1"/>
</dbReference>
<evidence type="ECO:0000256" key="3">
    <source>
        <dbReference type="ARBA" id="ARBA00022525"/>
    </source>
</evidence>
<name>A0A142C1A7_CONBE</name>
<reference evidence="7" key="1">
    <citation type="submission" date="2015-12" db="EMBL/GenBank/DDBJ databases">
        <title>High throughput identification of novel conotoxins from the Chinese tubular cone snail Conus betulinus by multitranscriptome sequencing.</title>
        <authorList>
            <person name="Ruan Z."/>
            <person name="Peng C."/>
            <person name="Shi Q."/>
            <person name="Yao G."/>
            <person name="Gao B.-M."/>
        </authorList>
    </citation>
    <scope>NUCLEOTIDE SEQUENCE</scope>
</reference>
<keyword evidence="3" id="KW-0964">Secreted</keyword>
<protein>
    <submittedName>
        <fullName evidence="7">Conotoxin</fullName>
    </submittedName>
</protein>
<evidence type="ECO:0000256" key="4">
    <source>
        <dbReference type="ARBA" id="ARBA00022656"/>
    </source>
</evidence>
<dbReference type="GO" id="GO:0005576">
    <property type="term" value="C:extracellular region"/>
    <property type="evidence" value="ECO:0007669"/>
    <property type="project" value="UniProtKB-SubCell"/>
</dbReference>
<feature type="chain" id="PRO_5007493524" evidence="6">
    <location>
        <begin position="27"/>
        <end position="70"/>
    </location>
</feature>
<evidence type="ECO:0000313" key="7">
    <source>
        <dbReference type="EMBL" id="AMP44608.1"/>
    </source>
</evidence>